<sequence>MADEFETSVDFGLKLSKRIYYGKGLPPAPVLGMSKSSESFLPTAVMVYAVIPEPEVVDNPDVQSYQPHVHGRCEPPALIPLHMYGVAMEVESCLDHANVSFSGNWRVHCIKASSKCDCRIAIPMGDQGSILGLEVDITGRSYHSQLITAEETKDKEKGNKRGNGRYLKGSIFTFTIPQVGGGTIISVKANWSQKLEYNEGQFCLNVPFNFPEFVNPIGQKTSKREKILLSVNSGVGKEILCKSTSHALKELRREVGKMGFLYEAEVPKWSTTDLSFSYAVSSEDLFGGVLLQSPLLRDFDGRQMFCFYLFPGNNENRKVCRKDVIFIIDMSGSMKGDPLENAKGALVSSLSKLNSEDSFNIIAFNEKTYLFSQLMAPATQGSISKATQWLSDNLIADGGTNILDPLKQAMKLLAETADSMPLIFLITDGAIEDERDICNFVNGSLTGAGPISPRICTFGIGTYCNHYFLQMLAQIGSGYFDSAYDADSVDFQMQRLFATASSVILANITVDALEHLDSLEVLPFRIPDLSSGMPLLVSGRYNGKFPESIKVSGILADMSNFTIELKSQKAKDVQLDRVLARRQIDILTANAWMSESQDLEQQIAKMSIQTGVPSEYTHMILHQTDTGEKATEKILMQEVFNKINSLRQVNSEIQKVIFLGNLGVGFGDLAATASNIPPGTDEIKSPEATEVLVDAASNCCSKLLDRFCCMCFIQTCSRMNNQCSIALSQLCVALACFECLNCCYELCECG</sequence>
<reference evidence="2 3" key="1">
    <citation type="journal article" date="2014" name="PLoS ONE">
        <title>Global Analysis of Gene Expression Profiles in Physic Nut (Jatropha curcas L.) Seedlings Exposed to Salt Stress.</title>
        <authorList>
            <person name="Zhang L."/>
            <person name="Zhang C."/>
            <person name="Wu P."/>
            <person name="Chen Y."/>
            <person name="Li M."/>
            <person name="Jiang H."/>
            <person name="Wu G."/>
        </authorList>
    </citation>
    <scope>NUCLEOTIDE SEQUENCE [LARGE SCALE GENOMIC DNA]</scope>
    <source>
        <strain evidence="3">cv. GZQX0401</strain>
        <tissue evidence="2">Young leaves</tissue>
    </source>
</reference>
<accession>A0A067L865</accession>
<dbReference type="OrthoDB" id="1729737at2759"/>
<dbReference type="AlphaFoldDB" id="A0A067L865"/>
<name>A0A067L865_JATCU</name>
<dbReference type="PANTHER" id="PTHR46503">
    <property type="entry name" value="INTER-ALPHA-TRYPSIN INHIBITOR HEAVY CHAIN-LIKE PROTEIN"/>
    <property type="match status" value="1"/>
</dbReference>
<evidence type="ECO:0000313" key="2">
    <source>
        <dbReference type="EMBL" id="KDP40680.1"/>
    </source>
</evidence>
<dbReference type="EMBL" id="KK914327">
    <property type="protein sequence ID" value="KDP40680.1"/>
    <property type="molecule type" value="Genomic_DNA"/>
</dbReference>
<dbReference type="SUPFAM" id="SSF53300">
    <property type="entry name" value="vWA-like"/>
    <property type="match status" value="1"/>
</dbReference>
<protein>
    <recommendedName>
        <fullName evidence="1">VWFA domain-containing protein</fullName>
    </recommendedName>
</protein>
<organism evidence="2 3">
    <name type="scientific">Jatropha curcas</name>
    <name type="common">Barbados nut</name>
    <dbReference type="NCBI Taxonomy" id="180498"/>
    <lineage>
        <taxon>Eukaryota</taxon>
        <taxon>Viridiplantae</taxon>
        <taxon>Streptophyta</taxon>
        <taxon>Embryophyta</taxon>
        <taxon>Tracheophyta</taxon>
        <taxon>Spermatophyta</taxon>
        <taxon>Magnoliopsida</taxon>
        <taxon>eudicotyledons</taxon>
        <taxon>Gunneridae</taxon>
        <taxon>Pentapetalae</taxon>
        <taxon>rosids</taxon>
        <taxon>fabids</taxon>
        <taxon>Malpighiales</taxon>
        <taxon>Euphorbiaceae</taxon>
        <taxon>Crotonoideae</taxon>
        <taxon>Jatropheae</taxon>
        <taxon>Jatropha</taxon>
    </lineage>
</organism>
<dbReference type="InterPro" id="IPR036465">
    <property type="entry name" value="vWFA_dom_sf"/>
</dbReference>
<feature type="domain" description="VWFA" evidence="1">
    <location>
        <begin position="323"/>
        <end position="500"/>
    </location>
</feature>
<evidence type="ECO:0000259" key="1">
    <source>
        <dbReference type="PROSITE" id="PS50234"/>
    </source>
</evidence>
<keyword evidence="3" id="KW-1185">Reference proteome</keyword>
<gene>
    <name evidence="2" type="ORF">JCGZ_24679</name>
</gene>
<dbReference type="SMART" id="SM00327">
    <property type="entry name" value="VWA"/>
    <property type="match status" value="1"/>
</dbReference>
<dbReference type="STRING" id="180498.A0A067L865"/>
<dbReference type="Gene3D" id="3.40.50.410">
    <property type="entry name" value="von Willebrand factor, type A domain"/>
    <property type="match status" value="1"/>
</dbReference>
<proteinExistence type="predicted"/>
<dbReference type="Proteomes" id="UP000027138">
    <property type="component" value="Unassembled WGS sequence"/>
</dbReference>
<dbReference type="InterPro" id="IPR002035">
    <property type="entry name" value="VWF_A"/>
</dbReference>
<evidence type="ECO:0000313" key="3">
    <source>
        <dbReference type="Proteomes" id="UP000027138"/>
    </source>
</evidence>
<dbReference type="Pfam" id="PF13768">
    <property type="entry name" value="VWA_3"/>
    <property type="match status" value="1"/>
</dbReference>
<dbReference type="PROSITE" id="PS50234">
    <property type="entry name" value="VWFA"/>
    <property type="match status" value="1"/>
</dbReference>
<dbReference type="PANTHER" id="PTHR46503:SF9">
    <property type="entry name" value="INTER ALPHA-TRYPSIN INHIBITOR, HEAVY CHAIN-LIKE PROTEIN"/>
    <property type="match status" value="1"/>
</dbReference>